<dbReference type="HOGENOM" id="CLU_1018185_0_0_0"/>
<evidence type="ECO:0000313" key="1">
    <source>
        <dbReference type="EMBL" id="ABY34502.1"/>
    </source>
</evidence>
<dbReference type="EMBL" id="CP000909">
    <property type="protein sequence ID" value="ABY34502.1"/>
    <property type="molecule type" value="Genomic_DNA"/>
</dbReference>
<dbReference type="SUPFAM" id="SSF55144">
    <property type="entry name" value="LigT-like"/>
    <property type="match status" value="1"/>
</dbReference>
<proteinExistence type="predicted"/>
<dbReference type="EnsemblBacteria" id="ABY34502">
    <property type="protein sequence ID" value="ABY34502"/>
    <property type="gene ID" value="Caur_1274"/>
</dbReference>
<evidence type="ECO:0000313" key="2">
    <source>
        <dbReference type="Proteomes" id="UP000002008"/>
    </source>
</evidence>
<accession>A9WK51</accession>
<reference evidence="2" key="1">
    <citation type="journal article" date="2011" name="BMC Genomics">
        <title>Complete genome sequence of the filamentous anoxygenic phototrophic bacterium Chloroflexus aurantiacus.</title>
        <authorList>
            <person name="Tang K.H."/>
            <person name="Barry K."/>
            <person name="Chertkov O."/>
            <person name="Dalin E."/>
            <person name="Han C.S."/>
            <person name="Hauser L.J."/>
            <person name="Honchak B.M."/>
            <person name="Karbach L.E."/>
            <person name="Land M.L."/>
            <person name="Lapidus A."/>
            <person name="Larimer F.W."/>
            <person name="Mikhailova N."/>
            <person name="Pitluck S."/>
            <person name="Pierson B.K."/>
            <person name="Blankenship R.E."/>
        </authorList>
    </citation>
    <scope>NUCLEOTIDE SEQUENCE [LARGE SCALE GENOMIC DNA]</scope>
    <source>
        <strain evidence="2">ATCC 29366 / DSM 635 / J-10-fl</strain>
    </source>
</reference>
<dbReference type="AlphaFoldDB" id="A9WK51"/>
<dbReference type="Proteomes" id="UP000002008">
    <property type="component" value="Chromosome"/>
</dbReference>
<dbReference type="InterPro" id="IPR009097">
    <property type="entry name" value="Cyclic_Pdiesterase"/>
</dbReference>
<organism evidence="1 2">
    <name type="scientific">Chloroflexus aurantiacus (strain ATCC 29366 / DSM 635 / J-10-fl)</name>
    <dbReference type="NCBI Taxonomy" id="324602"/>
    <lineage>
        <taxon>Bacteria</taxon>
        <taxon>Bacillati</taxon>
        <taxon>Chloroflexota</taxon>
        <taxon>Chloroflexia</taxon>
        <taxon>Chloroflexales</taxon>
        <taxon>Chloroflexineae</taxon>
        <taxon>Chloroflexaceae</taxon>
        <taxon>Chloroflexus</taxon>
    </lineage>
</organism>
<dbReference type="PATRIC" id="fig|324602.8.peg.1463"/>
<dbReference type="InParanoid" id="A9WK51"/>
<gene>
    <name evidence="1" type="ordered locus">Caur_1274</name>
</gene>
<dbReference type="KEGG" id="cau:Caur_1274"/>
<evidence type="ECO:0008006" key="3">
    <source>
        <dbReference type="Google" id="ProtNLM"/>
    </source>
</evidence>
<protein>
    <recommendedName>
        <fullName evidence="3">DUF1868 domain-containing protein</fullName>
    </recommendedName>
</protein>
<name>A9WK51_CHLAA</name>
<sequence>MRIDTYRRYGTTTLFHPVAMLTITNPKIAGFKPCWATYRGLTILFDNIGLRRDGPWLRLDCALDAIPEYTLYRGLRAAMCSLNTDDLLRRYLFCALPPATYHVTLWDGPNDGNVAHALPEVRQRIEDLLIDIPGALSHGNLISGTIAGSPLIRRRGWQVSFTVQRLVIVHQAALVALLAPTAETLDTFTTLNGLRSSWNATFRSRFGIAAYEPYMPHITLGYFAHAALAEEAQADVPTWEEVVLQYTAGTSITFRSASLYGMLDMVTFFRTVR</sequence>
<keyword evidence="2" id="KW-1185">Reference proteome</keyword>
<dbReference type="Gene3D" id="3.90.1140.10">
    <property type="entry name" value="Cyclic phosphodiesterase"/>
    <property type="match status" value="1"/>
</dbReference>